<evidence type="ECO:0000259" key="1">
    <source>
        <dbReference type="Pfam" id="PF07596"/>
    </source>
</evidence>
<dbReference type="PANTHER" id="PTHR30093:SF2">
    <property type="entry name" value="TYPE II SECRETION SYSTEM PROTEIN H"/>
    <property type="match status" value="1"/>
</dbReference>
<sequence>MSGVQAAREAARRTQCSNHLHQQALGLHQFHATFNTLPLGNDRLQQRNQSWCSAILPHIEQSAIAVSYDRKLVWDAYPRNAELAATIIPTFRCPSSIVDNPGDTDYAAVMGSALASERAQPGIDLNNGVLISSTPKRLNPVSLPEIIDGTSYTIFLGEVVDRLPEAYGLWADGRNTISHDNGGINIDNSGEIFSFHPGGAQVAFSDGAVKFLTESTDANLIGALCSRYGHEPVNEVFGH</sequence>
<protein>
    <submittedName>
        <fullName evidence="2">DUF1559 domain-containing protein</fullName>
    </submittedName>
</protein>
<comment type="caution">
    <text evidence="2">The sequence shown here is derived from an EMBL/GenBank/DDBJ whole genome shotgun (WGS) entry which is preliminary data.</text>
</comment>
<organism evidence="2 3">
    <name type="scientific">Novipirellula rosea</name>
    <dbReference type="NCBI Taxonomy" id="1031540"/>
    <lineage>
        <taxon>Bacteria</taxon>
        <taxon>Pseudomonadati</taxon>
        <taxon>Planctomycetota</taxon>
        <taxon>Planctomycetia</taxon>
        <taxon>Pirellulales</taxon>
        <taxon>Pirellulaceae</taxon>
        <taxon>Novipirellula</taxon>
    </lineage>
</organism>
<dbReference type="Proteomes" id="UP001500840">
    <property type="component" value="Unassembled WGS sequence"/>
</dbReference>
<dbReference type="InterPro" id="IPR027558">
    <property type="entry name" value="Pre_pil_HX9DG_C"/>
</dbReference>
<dbReference type="PANTHER" id="PTHR30093">
    <property type="entry name" value="GENERAL SECRETION PATHWAY PROTEIN G"/>
    <property type="match status" value="1"/>
</dbReference>
<dbReference type="EMBL" id="BAABGA010000022">
    <property type="protein sequence ID" value="GAA4450703.1"/>
    <property type="molecule type" value="Genomic_DNA"/>
</dbReference>
<dbReference type="InterPro" id="IPR011453">
    <property type="entry name" value="DUF1559"/>
</dbReference>
<evidence type="ECO:0000313" key="2">
    <source>
        <dbReference type="EMBL" id="GAA4450703.1"/>
    </source>
</evidence>
<evidence type="ECO:0000313" key="3">
    <source>
        <dbReference type="Proteomes" id="UP001500840"/>
    </source>
</evidence>
<dbReference type="Pfam" id="PF07596">
    <property type="entry name" value="SBP_bac_10"/>
    <property type="match status" value="2"/>
</dbReference>
<accession>A0ABP8MJP7</accession>
<name>A0ABP8MJP7_9BACT</name>
<keyword evidence="3" id="KW-1185">Reference proteome</keyword>
<dbReference type="NCBIfam" id="TIGR04294">
    <property type="entry name" value="pre_pil_HX9DG"/>
    <property type="match status" value="1"/>
</dbReference>
<reference evidence="3" key="1">
    <citation type="journal article" date="2019" name="Int. J. Syst. Evol. Microbiol.">
        <title>The Global Catalogue of Microorganisms (GCM) 10K type strain sequencing project: providing services to taxonomists for standard genome sequencing and annotation.</title>
        <authorList>
            <consortium name="The Broad Institute Genomics Platform"/>
            <consortium name="The Broad Institute Genome Sequencing Center for Infectious Disease"/>
            <person name="Wu L."/>
            <person name="Ma J."/>
        </authorList>
    </citation>
    <scope>NUCLEOTIDE SEQUENCE [LARGE SCALE GENOMIC DNA]</scope>
    <source>
        <strain evidence="3">JCM 17759</strain>
    </source>
</reference>
<proteinExistence type="predicted"/>
<feature type="domain" description="DUF1559" evidence="1">
    <location>
        <begin position="5"/>
        <end position="162"/>
    </location>
</feature>
<feature type="domain" description="DUF1559" evidence="1">
    <location>
        <begin position="175"/>
        <end position="218"/>
    </location>
</feature>
<gene>
    <name evidence="2" type="ORF">GCM10023156_17250</name>
</gene>